<protein>
    <submittedName>
        <fullName evidence="1">Uncharacterized protein</fullName>
    </submittedName>
</protein>
<name>A0ABP7DS54_9MICC</name>
<proteinExistence type="predicted"/>
<reference evidence="2" key="1">
    <citation type="journal article" date="2019" name="Int. J. Syst. Evol. Microbiol.">
        <title>The Global Catalogue of Microorganisms (GCM) 10K type strain sequencing project: providing services to taxonomists for standard genome sequencing and annotation.</title>
        <authorList>
            <consortium name="The Broad Institute Genomics Platform"/>
            <consortium name="The Broad Institute Genome Sequencing Center for Infectious Disease"/>
            <person name="Wu L."/>
            <person name="Ma J."/>
        </authorList>
    </citation>
    <scope>NUCLEOTIDE SEQUENCE [LARGE SCALE GENOMIC DNA]</scope>
    <source>
        <strain evidence="2">JCM 16961</strain>
    </source>
</reference>
<dbReference type="Proteomes" id="UP001501536">
    <property type="component" value="Unassembled WGS sequence"/>
</dbReference>
<dbReference type="RefSeq" id="WP_344884513.1">
    <property type="nucleotide sequence ID" value="NZ_BAABCJ010000005.1"/>
</dbReference>
<dbReference type="EMBL" id="BAABCJ010000005">
    <property type="protein sequence ID" value="GAA3708349.1"/>
    <property type="molecule type" value="Genomic_DNA"/>
</dbReference>
<comment type="caution">
    <text evidence="1">The sequence shown here is derived from an EMBL/GenBank/DDBJ whole genome shotgun (WGS) entry which is preliminary data.</text>
</comment>
<keyword evidence="2" id="KW-1185">Reference proteome</keyword>
<accession>A0ABP7DS54</accession>
<evidence type="ECO:0000313" key="2">
    <source>
        <dbReference type="Proteomes" id="UP001501536"/>
    </source>
</evidence>
<evidence type="ECO:0000313" key="1">
    <source>
        <dbReference type="EMBL" id="GAA3708349.1"/>
    </source>
</evidence>
<organism evidence="1 2">
    <name type="scientific">Zhihengliuella alba</name>
    <dbReference type="NCBI Taxonomy" id="547018"/>
    <lineage>
        <taxon>Bacteria</taxon>
        <taxon>Bacillati</taxon>
        <taxon>Actinomycetota</taxon>
        <taxon>Actinomycetes</taxon>
        <taxon>Micrococcales</taxon>
        <taxon>Micrococcaceae</taxon>
        <taxon>Zhihengliuella</taxon>
    </lineage>
</organism>
<gene>
    <name evidence="1" type="ORF">GCM10022377_22710</name>
</gene>
<sequence>MVGSTEREAEFEKIADHAPAGAVVAVDVDGAQAWWNGDDFDGDTAIVEHARRSAAAGLLVDVAGKQVLAGANNPLGAAAALAHYNAGRTAFTRLNSRIGDWLYGR</sequence>